<keyword evidence="2" id="KW-1185">Reference proteome</keyword>
<sequence length="793" mass="88810">MAGSNKRILNELTQCNNDPPAGTKIQLPDEANVFLWEVIMDGPAESPYAGGHFKIEINLPKDYPFKPPVFTFKTKIYHPNVSNDGKGAICLAILRPESWKPPNRLKEVLGQIHQLLREPNPDDAVEASIAGEYKNDRKSYVKTAQEWTSNPPKVPTPEPHLPLRKASAERLRTRQNTPNPLFMHPREDVRGFGPLTPNYMDSTTATERSSLVTGNSSTSEFVKVYPAWPMTQENPEEKEQSDDDFDVDDAIGLYADGFDTPAKRSMDTRRSVDTRRSFGAISKRSLDMSREGDSNFLRPGSSPLRGRGSIINHRRSQSAGLLEKLKASEDLFAELPKPNRGHVRTSTQIIAGRDMSPGPSPAPAFGTASTEPRAGAFPIDLIPRDRYGFKKVSHYVTLQQYNAWEKSYNEHLERRKVKWLALMKQYGLMTDRPIRFPPKNDKVKRYVRKGIPPEWRGNAWFWYAGGPSRLAKNPGLYRKLIEQVVHGNKLSDNDREHIERDLNRTFPDNIRFKPDPTAFQDSHSDAGGGIVQPDTETSIVKALRRVLQAFAVHNPNIGYCQSLNFIAGLLLLFLDEDEEKAFILLNVVTTEHLPGTHGVALEGANIDIAVLMSAIKENLPTIWAKLDDKQTTPGIPGAPARLPTVSLATTAWFMSLFVGTLPIECVLRVWDCLFLEGSKTLFRVALAIFKAGEAQIKAVNDPMEIFQVVQSMPRGMIDANALMETCFRRRNGFGNLNQETVEKKREERRSAAREGRVMTMDAAGSGVGEKKMGMLARATSKARLRSKSVKKSR</sequence>
<dbReference type="EMBL" id="JAMKPW020000044">
    <property type="protein sequence ID" value="KAK8192587.1"/>
    <property type="molecule type" value="Genomic_DNA"/>
</dbReference>
<accession>A0ACC3S366</accession>
<reference evidence="1" key="1">
    <citation type="submission" date="2024-02" db="EMBL/GenBank/DDBJ databases">
        <title>Metagenome Assembled Genome of Zalaria obscura JY119.</title>
        <authorList>
            <person name="Vighnesh L."/>
            <person name="Jagadeeshwari U."/>
            <person name="Venkata Ramana C."/>
            <person name="Sasikala C."/>
        </authorList>
    </citation>
    <scope>NUCLEOTIDE SEQUENCE</scope>
    <source>
        <strain evidence="1">JY119</strain>
    </source>
</reference>
<evidence type="ECO:0000313" key="2">
    <source>
        <dbReference type="Proteomes" id="UP001320706"/>
    </source>
</evidence>
<protein>
    <submittedName>
        <fullName evidence="1">Uncharacterized protein</fullName>
    </submittedName>
</protein>
<name>A0ACC3S366_9PEZI</name>
<dbReference type="Proteomes" id="UP001320706">
    <property type="component" value="Unassembled WGS sequence"/>
</dbReference>
<organism evidence="1 2">
    <name type="scientific">Zalaria obscura</name>
    <dbReference type="NCBI Taxonomy" id="2024903"/>
    <lineage>
        <taxon>Eukaryota</taxon>
        <taxon>Fungi</taxon>
        <taxon>Dikarya</taxon>
        <taxon>Ascomycota</taxon>
        <taxon>Pezizomycotina</taxon>
        <taxon>Dothideomycetes</taxon>
        <taxon>Dothideomycetidae</taxon>
        <taxon>Dothideales</taxon>
        <taxon>Zalariaceae</taxon>
        <taxon>Zalaria</taxon>
    </lineage>
</organism>
<evidence type="ECO:0000313" key="1">
    <source>
        <dbReference type="EMBL" id="KAK8192587.1"/>
    </source>
</evidence>
<comment type="caution">
    <text evidence="1">The sequence shown here is derived from an EMBL/GenBank/DDBJ whole genome shotgun (WGS) entry which is preliminary data.</text>
</comment>
<proteinExistence type="predicted"/>
<gene>
    <name evidence="1" type="ORF">M8818_007757</name>
</gene>